<dbReference type="InterPro" id="IPR021424">
    <property type="entry name" value="PorA"/>
</dbReference>
<organism evidence="2 3">
    <name type="scientific">Microbispora triticiradicis</name>
    <dbReference type="NCBI Taxonomy" id="2200763"/>
    <lineage>
        <taxon>Bacteria</taxon>
        <taxon>Bacillati</taxon>
        <taxon>Actinomycetota</taxon>
        <taxon>Actinomycetes</taxon>
        <taxon>Streptosporangiales</taxon>
        <taxon>Streptosporangiaceae</taxon>
        <taxon>Microbispora</taxon>
    </lineage>
</organism>
<keyword evidence="3" id="KW-1185">Reference proteome</keyword>
<dbReference type="Proteomes" id="UP000309033">
    <property type="component" value="Unassembled WGS sequence"/>
</dbReference>
<name>A0A5R8ZA93_9ACTN</name>
<reference evidence="2" key="1">
    <citation type="submission" date="2019-05" db="EMBL/GenBank/DDBJ databases">
        <title>Isolation, diversity and antifungal activity of Actinobacteria from wheat.</title>
        <authorList>
            <person name="Yu B."/>
        </authorList>
    </citation>
    <scope>NUCLEOTIDE SEQUENCE [LARGE SCALE GENOMIC DNA]</scope>
    <source>
        <strain evidence="2">NEAU-HEGS1-5</strain>
    </source>
</reference>
<dbReference type="Pfam" id="PF11271">
    <property type="entry name" value="PorA"/>
    <property type="match status" value="1"/>
</dbReference>
<gene>
    <name evidence="2" type="ORF">FED44_08265</name>
</gene>
<dbReference type="EMBL" id="VANP01000003">
    <property type="protein sequence ID" value="TLP61977.1"/>
    <property type="molecule type" value="Genomic_DNA"/>
</dbReference>
<dbReference type="AlphaFoldDB" id="A0A5R8ZA93"/>
<evidence type="ECO:0000313" key="2">
    <source>
        <dbReference type="EMBL" id="TLP61977.1"/>
    </source>
</evidence>
<evidence type="ECO:0000256" key="1">
    <source>
        <dbReference type="SAM" id="Phobius"/>
    </source>
</evidence>
<keyword evidence="1" id="KW-0472">Membrane</keyword>
<protein>
    <submittedName>
        <fullName evidence="2">DUF3068 domain-containing protein</fullName>
    </submittedName>
</protein>
<accession>A0A5R8ZA93</accession>
<keyword evidence="1" id="KW-0812">Transmembrane</keyword>
<keyword evidence="1" id="KW-1133">Transmembrane helix</keyword>
<dbReference type="OrthoDB" id="153031at2"/>
<sequence length="313" mass="34615">MRRTGGLVLLALGVFFVVLAPLLRFWAADRLVHAPADQDSTTELSAPNARYFSVADMKVLTGNLAITVTTRGDTAESAGDHVVWDQFTNVNDVTNERRGISFSLFRSAFNKYDGTGVNCCQVNVDKTPVRLQGQIFLFPFGVEKKTYPVYNPAAKQAFPAEFAGEEVLDGLRVYRFVQKIPPTVTDTLKVPATVLGMKGKGDKQAERVYDGTTTFWVEPETGLPVKQEQRRHEVLKTVDGVERTPALVGTATYTPETVGSLVRTARDNMNQIALLKTTIPLVSLIVGLAFLLVGGWLMRPERPERFEYSEQPS</sequence>
<feature type="transmembrane region" description="Helical" evidence="1">
    <location>
        <begin position="279"/>
        <end position="298"/>
    </location>
</feature>
<comment type="caution">
    <text evidence="2">The sequence shown here is derived from an EMBL/GenBank/DDBJ whole genome shotgun (WGS) entry which is preliminary data.</text>
</comment>
<evidence type="ECO:0000313" key="3">
    <source>
        <dbReference type="Proteomes" id="UP000309033"/>
    </source>
</evidence>
<proteinExistence type="predicted"/>